<evidence type="ECO:0000313" key="2">
    <source>
        <dbReference type="EMBL" id="KAF9446811.1"/>
    </source>
</evidence>
<organism evidence="2 3">
    <name type="scientific">Macrolepiota fuliginosa MF-IS2</name>
    <dbReference type="NCBI Taxonomy" id="1400762"/>
    <lineage>
        <taxon>Eukaryota</taxon>
        <taxon>Fungi</taxon>
        <taxon>Dikarya</taxon>
        <taxon>Basidiomycota</taxon>
        <taxon>Agaricomycotina</taxon>
        <taxon>Agaricomycetes</taxon>
        <taxon>Agaricomycetidae</taxon>
        <taxon>Agaricales</taxon>
        <taxon>Agaricineae</taxon>
        <taxon>Agaricaceae</taxon>
        <taxon>Macrolepiota</taxon>
    </lineage>
</organism>
<protein>
    <recommendedName>
        <fullName evidence="4">Fungal-type protein kinase domain-containing protein</fullName>
    </recommendedName>
</protein>
<evidence type="ECO:0008006" key="4">
    <source>
        <dbReference type="Google" id="ProtNLM"/>
    </source>
</evidence>
<gene>
    <name evidence="2" type="ORF">P691DRAFT_783235</name>
</gene>
<keyword evidence="3" id="KW-1185">Reference proteome</keyword>
<dbReference type="Proteomes" id="UP000807342">
    <property type="component" value="Unassembled WGS sequence"/>
</dbReference>
<dbReference type="AlphaFoldDB" id="A0A9P6BZZ9"/>
<dbReference type="EMBL" id="MU151228">
    <property type="protein sequence ID" value="KAF9446811.1"/>
    <property type="molecule type" value="Genomic_DNA"/>
</dbReference>
<comment type="caution">
    <text evidence="2">The sequence shown here is derived from an EMBL/GenBank/DDBJ whole genome shotgun (WGS) entry which is preliminary data.</text>
</comment>
<evidence type="ECO:0000256" key="1">
    <source>
        <dbReference type="SAM" id="MobiDB-lite"/>
    </source>
</evidence>
<sequence>EYANAEVVLVVPDANIFSSHRPAPLLPPPSPPSPTGSTSELTDVQARFPYDLESLWWIILWILLCHIKDPDTRSSLTSQLHGVIHPKVYPFVGYLDNIHKELCRSYMSPEKLKERFDPRSYGDTYHDVWVNLSHFISGVWNNTIPLGDGFRRTEPAHIVPHKRQRALARDEDSYQPDEGQCTGTS</sequence>
<feature type="non-terminal residue" evidence="2">
    <location>
        <position position="1"/>
    </location>
</feature>
<feature type="region of interest" description="Disordered" evidence="1">
    <location>
        <begin position="161"/>
        <end position="185"/>
    </location>
</feature>
<proteinExistence type="predicted"/>
<reference evidence="2" key="1">
    <citation type="submission" date="2020-11" db="EMBL/GenBank/DDBJ databases">
        <authorList>
            <consortium name="DOE Joint Genome Institute"/>
            <person name="Ahrendt S."/>
            <person name="Riley R."/>
            <person name="Andreopoulos W."/>
            <person name="Labutti K."/>
            <person name="Pangilinan J."/>
            <person name="Ruiz-Duenas F.J."/>
            <person name="Barrasa J.M."/>
            <person name="Sanchez-Garcia M."/>
            <person name="Camarero S."/>
            <person name="Miyauchi S."/>
            <person name="Serrano A."/>
            <person name="Linde D."/>
            <person name="Babiker R."/>
            <person name="Drula E."/>
            <person name="Ayuso-Fernandez I."/>
            <person name="Pacheco R."/>
            <person name="Padilla G."/>
            <person name="Ferreira P."/>
            <person name="Barriuso J."/>
            <person name="Kellner H."/>
            <person name="Castanera R."/>
            <person name="Alfaro M."/>
            <person name="Ramirez L."/>
            <person name="Pisabarro A.G."/>
            <person name="Kuo A."/>
            <person name="Tritt A."/>
            <person name="Lipzen A."/>
            <person name="He G."/>
            <person name="Yan M."/>
            <person name="Ng V."/>
            <person name="Cullen D."/>
            <person name="Martin F."/>
            <person name="Rosso M.-N."/>
            <person name="Henrissat B."/>
            <person name="Hibbett D."/>
            <person name="Martinez A.T."/>
            <person name="Grigoriev I.V."/>
        </authorList>
    </citation>
    <scope>NUCLEOTIDE SEQUENCE</scope>
    <source>
        <strain evidence="2">MF-IS2</strain>
    </source>
</reference>
<evidence type="ECO:0000313" key="3">
    <source>
        <dbReference type="Proteomes" id="UP000807342"/>
    </source>
</evidence>
<accession>A0A9P6BZZ9</accession>
<name>A0A9P6BZZ9_9AGAR</name>